<comment type="caution">
    <text evidence="1">The sequence shown here is derived from an EMBL/GenBank/DDBJ whole genome shotgun (WGS) entry which is preliminary data.</text>
</comment>
<reference evidence="2" key="1">
    <citation type="journal article" date="2019" name="Int. J. Syst. Evol. Microbiol.">
        <title>The Global Catalogue of Microorganisms (GCM) 10K type strain sequencing project: providing services to taxonomists for standard genome sequencing and annotation.</title>
        <authorList>
            <consortium name="The Broad Institute Genomics Platform"/>
            <consortium name="The Broad Institute Genome Sequencing Center for Infectious Disease"/>
            <person name="Wu L."/>
            <person name="Ma J."/>
        </authorList>
    </citation>
    <scope>NUCLEOTIDE SEQUENCE [LARGE SCALE GENOMIC DNA]</scope>
    <source>
        <strain evidence="2">CCUG 53519</strain>
    </source>
</reference>
<sequence length="121" mass="14328">MTGTARKLESSEDVSLLIATYQEILMRQVQAAFDKQELDEQTYFYFFQEECTEEKESGVYDHYQRLFNDLAEYHRQKLRERILKGAEMLDSMGKSDPRYPKYMKLYDSLVEKLKNSETIGG</sequence>
<dbReference type="EMBL" id="JBHTKX010000001">
    <property type="protein sequence ID" value="MFD1128287.1"/>
    <property type="molecule type" value="Genomic_DNA"/>
</dbReference>
<evidence type="ECO:0000313" key="2">
    <source>
        <dbReference type="Proteomes" id="UP001597169"/>
    </source>
</evidence>
<evidence type="ECO:0000313" key="1">
    <source>
        <dbReference type="EMBL" id="MFD1128287.1"/>
    </source>
</evidence>
<gene>
    <name evidence="1" type="ORF">ACFQ3J_08890</name>
</gene>
<protein>
    <submittedName>
        <fullName evidence="1">Uncharacterized protein</fullName>
    </submittedName>
</protein>
<organism evidence="1 2">
    <name type="scientific">Paenibacillus provencensis</name>
    <dbReference type="NCBI Taxonomy" id="441151"/>
    <lineage>
        <taxon>Bacteria</taxon>
        <taxon>Bacillati</taxon>
        <taxon>Bacillota</taxon>
        <taxon>Bacilli</taxon>
        <taxon>Bacillales</taxon>
        <taxon>Paenibacillaceae</taxon>
        <taxon>Paenibacillus</taxon>
    </lineage>
</organism>
<accession>A0ABW3PRX7</accession>
<keyword evidence="2" id="KW-1185">Reference proteome</keyword>
<dbReference type="Proteomes" id="UP001597169">
    <property type="component" value="Unassembled WGS sequence"/>
</dbReference>
<dbReference type="RefSeq" id="WP_251583475.1">
    <property type="nucleotide sequence ID" value="NZ_JBHTKX010000001.1"/>
</dbReference>
<proteinExistence type="predicted"/>
<name>A0ABW3PRX7_9BACL</name>